<reference evidence="1" key="1">
    <citation type="journal article" date="2020" name="bioRxiv">
        <title>Hybrid origin of Populus tomentosa Carr. identified through genome sequencing and phylogenomic analysis.</title>
        <authorList>
            <person name="An X."/>
            <person name="Gao K."/>
            <person name="Chen Z."/>
            <person name="Li J."/>
            <person name="Yang X."/>
            <person name="Yang X."/>
            <person name="Zhou J."/>
            <person name="Guo T."/>
            <person name="Zhao T."/>
            <person name="Huang S."/>
            <person name="Miao D."/>
            <person name="Khan W.U."/>
            <person name="Rao P."/>
            <person name="Ye M."/>
            <person name="Lei B."/>
            <person name="Liao W."/>
            <person name="Wang J."/>
            <person name="Ji L."/>
            <person name="Li Y."/>
            <person name="Guo B."/>
            <person name="Mustafa N.S."/>
            <person name="Li S."/>
            <person name="Yun Q."/>
            <person name="Keller S.R."/>
            <person name="Mao J."/>
            <person name="Zhang R."/>
            <person name="Strauss S.H."/>
        </authorList>
    </citation>
    <scope>NUCLEOTIDE SEQUENCE</scope>
    <source>
        <strain evidence="1">GM15</strain>
        <tissue evidence="1">Leaf</tissue>
    </source>
</reference>
<dbReference type="EMBL" id="JAAWWB010000016">
    <property type="protein sequence ID" value="KAG6763385.1"/>
    <property type="molecule type" value="Genomic_DNA"/>
</dbReference>
<evidence type="ECO:0000313" key="2">
    <source>
        <dbReference type="Proteomes" id="UP000886885"/>
    </source>
</evidence>
<dbReference type="AlphaFoldDB" id="A0A8X8CR49"/>
<sequence>MPVKLILVNWIAGFTRLVLGPVESNQQFYEIKRILDLLHWQLDCIDGVIIFLVPGITRLEVVVLERRTDCGPKRQVAESDDVTRKPPLVSWLHFVSCHCSQSTIGSSPSKSI</sequence>
<organism evidence="1 2">
    <name type="scientific">Populus tomentosa</name>
    <name type="common">Chinese white poplar</name>
    <dbReference type="NCBI Taxonomy" id="118781"/>
    <lineage>
        <taxon>Eukaryota</taxon>
        <taxon>Viridiplantae</taxon>
        <taxon>Streptophyta</taxon>
        <taxon>Embryophyta</taxon>
        <taxon>Tracheophyta</taxon>
        <taxon>Spermatophyta</taxon>
        <taxon>Magnoliopsida</taxon>
        <taxon>eudicotyledons</taxon>
        <taxon>Gunneridae</taxon>
        <taxon>Pentapetalae</taxon>
        <taxon>rosids</taxon>
        <taxon>fabids</taxon>
        <taxon>Malpighiales</taxon>
        <taxon>Salicaceae</taxon>
        <taxon>Saliceae</taxon>
        <taxon>Populus</taxon>
    </lineage>
</organism>
<comment type="caution">
    <text evidence="1">The sequence shown here is derived from an EMBL/GenBank/DDBJ whole genome shotgun (WGS) entry which is preliminary data.</text>
</comment>
<evidence type="ECO:0000313" key="1">
    <source>
        <dbReference type="EMBL" id="KAG6763385.1"/>
    </source>
</evidence>
<protein>
    <submittedName>
        <fullName evidence="1">Uncharacterized protein</fullName>
    </submittedName>
</protein>
<gene>
    <name evidence="1" type="ORF">POTOM_030799</name>
</gene>
<name>A0A8X8CR49_POPTO</name>
<accession>A0A8X8CR49</accession>
<dbReference type="Proteomes" id="UP000886885">
    <property type="component" value="Chromosome 8D"/>
</dbReference>
<keyword evidence="2" id="KW-1185">Reference proteome</keyword>
<proteinExistence type="predicted"/>